<dbReference type="InterPro" id="IPR049500">
    <property type="entry name" value="Peptidase_M50B-like"/>
</dbReference>
<organism evidence="2 3">
    <name type="scientific">Kineosporia mesophila</name>
    <dbReference type="NCBI Taxonomy" id="566012"/>
    <lineage>
        <taxon>Bacteria</taxon>
        <taxon>Bacillati</taxon>
        <taxon>Actinomycetota</taxon>
        <taxon>Actinomycetes</taxon>
        <taxon>Kineosporiales</taxon>
        <taxon>Kineosporiaceae</taxon>
        <taxon>Kineosporia</taxon>
    </lineage>
</organism>
<evidence type="ECO:0000256" key="1">
    <source>
        <dbReference type="SAM" id="Phobius"/>
    </source>
</evidence>
<proteinExistence type="predicted"/>
<dbReference type="Pfam" id="PF13398">
    <property type="entry name" value="Peptidase_M50B"/>
    <property type="match status" value="1"/>
</dbReference>
<feature type="transmembrane region" description="Helical" evidence="1">
    <location>
        <begin position="138"/>
        <end position="156"/>
    </location>
</feature>
<dbReference type="EMBL" id="BAAAZO010000013">
    <property type="protein sequence ID" value="GAA3639749.1"/>
    <property type="molecule type" value="Genomic_DNA"/>
</dbReference>
<protein>
    <submittedName>
        <fullName evidence="2">M50 family metallopeptidase</fullName>
    </submittedName>
</protein>
<accession>A0ABP7ATG9</accession>
<evidence type="ECO:0000313" key="2">
    <source>
        <dbReference type="EMBL" id="GAA3639749.1"/>
    </source>
</evidence>
<dbReference type="Proteomes" id="UP001501074">
    <property type="component" value="Unassembled WGS sequence"/>
</dbReference>
<feature type="transmembrane region" description="Helical" evidence="1">
    <location>
        <begin position="20"/>
        <end position="39"/>
    </location>
</feature>
<keyword evidence="1" id="KW-0812">Transmembrane</keyword>
<keyword evidence="3" id="KW-1185">Reference proteome</keyword>
<keyword evidence="1" id="KW-0472">Membrane</keyword>
<reference evidence="3" key="1">
    <citation type="journal article" date="2019" name="Int. J. Syst. Evol. Microbiol.">
        <title>The Global Catalogue of Microorganisms (GCM) 10K type strain sequencing project: providing services to taxonomists for standard genome sequencing and annotation.</title>
        <authorList>
            <consortium name="The Broad Institute Genomics Platform"/>
            <consortium name="The Broad Institute Genome Sequencing Center for Infectious Disease"/>
            <person name="Wu L."/>
            <person name="Ma J."/>
        </authorList>
    </citation>
    <scope>NUCLEOTIDE SEQUENCE [LARGE SCALE GENOMIC DNA]</scope>
    <source>
        <strain evidence="3">JCM 16902</strain>
    </source>
</reference>
<keyword evidence="1" id="KW-1133">Transmembrane helix</keyword>
<comment type="caution">
    <text evidence="2">The sequence shown here is derived from an EMBL/GenBank/DDBJ whole genome shotgun (WGS) entry which is preliminary data.</text>
</comment>
<name>A0ABP7ATG9_9ACTN</name>
<evidence type="ECO:0000313" key="3">
    <source>
        <dbReference type="Proteomes" id="UP001501074"/>
    </source>
</evidence>
<gene>
    <name evidence="2" type="ORF">GCM10022223_68600</name>
</gene>
<feature type="transmembrane region" description="Helical" evidence="1">
    <location>
        <begin position="109"/>
        <end position="131"/>
    </location>
</feature>
<feature type="transmembrane region" description="Helical" evidence="1">
    <location>
        <begin position="86"/>
        <end position="103"/>
    </location>
</feature>
<sequence>MNSDFSWDNLSWDSLGDERVMVIVLGVAAIVLTGERTTWHVLRNVVTIAHEGGHAVIALLMGRELAGIKLHSDTSGVTLSRGKPRGLGMIFTALAGYPAPAVMGVGLAALIGLDLITVLLWVVVGLLAVLLTQIRNAFGVLTVVVTGGAAVAVMVWGNERTALGFACAVTWLLLIGGLRAVIELQSSRRAQGSGRRGGPPVTSDADQLAWLSHVPGVFWVTVFFLLSLASIVAGGWLMLSWNP</sequence>
<feature type="transmembrane region" description="Helical" evidence="1">
    <location>
        <begin position="217"/>
        <end position="239"/>
    </location>
</feature>
<feature type="transmembrane region" description="Helical" evidence="1">
    <location>
        <begin position="162"/>
        <end position="182"/>
    </location>
</feature>